<feature type="domain" description="C2H2-type" evidence="11">
    <location>
        <begin position="37"/>
        <end position="64"/>
    </location>
</feature>
<keyword evidence="13" id="KW-1185">Reference proteome</keyword>
<dbReference type="GO" id="GO:0005634">
    <property type="term" value="C:nucleus"/>
    <property type="evidence" value="ECO:0007669"/>
    <property type="project" value="UniProtKB-SubCell"/>
</dbReference>
<keyword evidence="3" id="KW-0479">Metal-binding</keyword>
<dbReference type="Pfam" id="PF00096">
    <property type="entry name" value="zf-C2H2"/>
    <property type="match status" value="1"/>
</dbReference>
<gene>
    <name evidence="12" type="ORF">NPIL_188981</name>
</gene>
<dbReference type="InterPro" id="IPR050636">
    <property type="entry name" value="C2H2-ZF_domain-containing"/>
</dbReference>
<keyword evidence="4" id="KW-0677">Repeat</keyword>
<keyword evidence="9" id="KW-0539">Nucleus</keyword>
<feature type="domain" description="C2H2-type" evidence="11">
    <location>
        <begin position="188"/>
        <end position="215"/>
    </location>
</feature>
<sequence length="367" mass="43374">MSDASLNINICDFCDLKFKNQFDLNLHYQLHADNGEFCCPSCKEIFPDLHQLQLHDLQHNTEENQEKIHSAFVTSLRSASSFTCNICMKEFVNDEELFNHFILHREIVMDLNPGIVQSSDKLMNEFKVELSDGNYKSTPLKVILNQNVEYSSIDVDNINACTMCKKIFKSHASLKRHHKRIHLSKKPYTCTICHRRFLQLSLLSTHSLLHQRIKQEEFQCQICKKIFSKSMILQKHIFLAHSCQVRHFCYACFNFFSDKEDLMLHMKDHLASETYDCKKCEKQYKTESALKKHRCLNAGLRPYLCKICGKRFNRMYHLERHSNLHEKVKQLIREVMCFSRNICIFEVLSEDCSEKLAFKWLIKRNNN</sequence>
<evidence type="ECO:0000256" key="4">
    <source>
        <dbReference type="ARBA" id="ARBA00022737"/>
    </source>
</evidence>
<feature type="domain" description="C2H2-type" evidence="11">
    <location>
        <begin position="82"/>
        <end position="104"/>
    </location>
</feature>
<keyword evidence="5 10" id="KW-0863">Zinc-finger</keyword>
<dbReference type="GO" id="GO:0008270">
    <property type="term" value="F:zinc ion binding"/>
    <property type="evidence" value="ECO:0007669"/>
    <property type="project" value="UniProtKB-KW"/>
</dbReference>
<feature type="domain" description="C2H2-type" evidence="11">
    <location>
        <begin position="303"/>
        <end position="330"/>
    </location>
</feature>
<dbReference type="PROSITE" id="PS00028">
    <property type="entry name" value="ZINC_FINGER_C2H2_1"/>
    <property type="match status" value="8"/>
</dbReference>
<feature type="domain" description="C2H2-type" evidence="11">
    <location>
        <begin position="218"/>
        <end position="246"/>
    </location>
</feature>
<dbReference type="SMART" id="SM00355">
    <property type="entry name" value="ZnF_C2H2"/>
    <property type="match status" value="9"/>
</dbReference>
<dbReference type="Proteomes" id="UP000887013">
    <property type="component" value="Unassembled WGS sequence"/>
</dbReference>
<feature type="domain" description="C2H2-type" evidence="11">
    <location>
        <begin position="275"/>
        <end position="302"/>
    </location>
</feature>
<evidence type="ECO:0000256" key="8">
    <source>
        <dbReference type="ARBA" id="ARBA00023163"/>
    </source>
</evidence>
<proteinExistence type="inferred from homology"/>
<feature type="domain" description="C2H2-type" evidence="11">
    <location>
        <begin position="247"/>
        <end position="274"/>
    </location>
</feature>
<evidence type="ECO:0000256" key="10">
    <source>
        <dbReference type="PROSITE-ProRule" id="PRU00042"/>
    </source>
</evidence>
<name>A0A8X6ML32_NEPPI</name>
<dbReference type="PANTHER" id="PTHR47772:SF15">
    <property type="entry name" value="REDUCED EXPRESSION 2-RELATED"/>
    <property type="match status" value="1"/>
</dbReference>
<organism evidence="12 13">
    <name type="scientific">Nephila pilipes</name>
    <name type="common">Giant wood spider</name>
    <name type="synonym">Nephila maculata</name>
    <dbReference type="NCBI Taxonomy" id="299642"/>
    <lineage>
        <taxon>Eukaryota</taxon>
        <taxon>Metazoa</taxon>
        <taxon>Ecdysozoa</taxon>
        <taxon>Arthropoda</taxon>
        <taxon>Chelicerata</taxon>
        <taxon>Arachnida</taxon>
        <taxon>Araneae</taxon>
        <taxon>Araneomorphae</taxon>
        <taxon>Entelegynae</taxon>
        <taxon>Araneoidea</taxon>
        <taxon>Nephilidae</taxon>
        <taxon>Nephila</taxon>
    </lineage>
</organism>
<evidence type="ECO:0000256" key="2">
    <source>
        <dbReference type="ARBA" id="ARBA00006991"/>
    </source>
</evidence>
<comment type="caution">
    <text evidence="12">The sequence shown here is derived from an EMBL/GenBank/DDBJ whole genome shotgun (WGS) entry which is preliminary data.</text>
</comment>
<evidence type="ECO:0000313" key="13">
    <source>
        <dbReference type="Proteomes" id="UP000887013"/>
    </source>
</evidence>
<dbReference type="SUPFAM" id="SSF57667">
    <property type="entry name" value="beta-beta-alpha zinc fingers"/>
    <property type="match status" value="4"/>
</dbReference>
<keyword evidence="8" id="KW-0804">Transcription</keyword>
<evidence type="ECO:0000313" key="12">
    <source>
        <dbReference type="EMBL" id="GFS66171.1"/>
    </source>
</evidence>
<evidence type="ECO:0000256" key="7">
    <source>
        <dbReference type="ARBA" id="ARBA00023015"/>
    </source>
</evidence>
<evidence type="ECO:0000259" key="11">
    <source>
        <dbReference type="PROSITE" id="PS50157"/>
    </source>
</evidence>
<dbReference type="Gene3D" id="3.30.160.60">
    <property type="entry name" value="Classic Zinc Finger"/>
    <property type="match status" value="5"/>
</dbReference>
<dbReference type="PANTHER" id="PTHR47772">
    <property type="entry name" value="ZINC FINGER PROTEIN 200"/>
    <property type="match status" value="1"/>
</dbReference>
<comment type="subcellular location">
    <subcellularLocation>
        <location evidence="1">Nucleus</location>
    </subcellularLocation>
</comment>
<keyword evidence="7" id="KW-0805">Transcription regulation</keyword>
<dbReference type="AlphaFoldDB" id="A0A8X6ML32"/>
<comment type="similarity">
    <text evidence="2">Belongs to the krueppel C2H2-type zinc-finger protein family.</text>
</comment>
<dbReference type="PROSITE" id="PS50157">
    <property type="entry name" value="ZINC_FINGER_C2H2_2"/>
    <property type="match status" value="8"/>
</dbReference>
<feature type="domain" description="C2H2-type" evidence="11">
    <location>
        <begin position="159"/>
        <end position="187"/>
    </location>
</feature>
<dbReference type="InterPro" id="IPR013087">
    <property type="entry name" value="Znf_C2H2_type"/>
</dbReference>
<evidence type="ECO:0000256" key="1">
    <source>
        <dbReference type="ARBA" id="ARBA00004123"/>
    </source>
</evidence>
<protein>
    <recommendedName>
        <fullName evidence="11">C2H2-type domain-containing protein</fullName>
    </recommendedName>
</protein>
<evidence type="ECO:0000256" key="5">
    <source>
        <dbReference type="ARBA" id="ARBA00022771"/>
    </source>
</evidence>
<dbReference type="FunFam" id="3.30.160.60:FF:000100">
    <property type="entry name" value="Zinc finger 45-like"/>
    <property type="match status" value="1"/>
</dbReference>
<reference evidence="12" key="1">
    <citation type="submission" date="2020-08" db="EMBL/GenBank/DDBJ databases">
        <title>Multicomponent nature underlies the extraordinary mechanical properties of spider dragline silk.</title>
        <authorList>
            <person name="Kono N."/>
            <person name="Nakamura H."/>
            <person name="Mori M."/>
            <person name="Yoshida Y."/>
            <person name="Ohtoshi R."/>
            <person name="Malay A.D."/>
            <person name="Moran D.A.P."/>
            <person name="Tomita M."/>
            <person name="Numata K."/>
            <person name="Arakawa K."/>
        </authorList>
    </citation>
    <scope>NUCLEOTIDE SEQUENCE</scope>
</reference>
<accession>A0A8X6ML32</accession>
<dbReference type="OrthoDB" id="6510987at2759"/>
<evidence type="ECO:0000256" key="9">
    <source>
        <dbReference type="ARBA" id="ARBA00023242"/>
    </source>
</evidence>
<keyword evidence="6" id="KW-0862">Zinc</keyword>
<evidence type="ECO:0000256" key="6">
    <source>
        <dbReference type="ARBA" id="ARBA00022833"/>
    </source>
</evidence>
<dbReference type="InterPro" id="IPR036236">
    <property type="entry name" value="Znf_C2H2_sf"/>
</dbReference>
<evidence type="ECO:0000256" key="3">
    <source>
        <dbReference type="ARBA" id="ARBA00022723"/>
    </source>
</evidence>
<dbReference type="EMBL" id="BMAW01048485">
    <property type="protein sequence ID" value="GFS66171.1"/>
    <property type="molecule type" value="Genomic_DNA"/>
</dbReference>